<feature type="transmembrane region" description="Helical" evidence="5">
    <location>
        <begin position="132"/>
        <end position="151"/>
    </location>
</feature>
<feature type="transmembrane region" description="Helical" evidence="5">
    <location>
        <begin position="187"/>
        <end position="206"/>
    </location>
</feature>
<reference evidence="7 8" key="1">
    <citation type="submission" date="2018-09" db="EMBL/GenBank/DDBJ databases">
        <title>Roseovarius spongiae sp. nov., isolated from a marine sponge.</title>
        <authorList>
            <person name="Zhuang L."/>
            <person name="Luo L."/>
        </authorList>
    </citation>
    <scope>NUCLEOTIDE SEQUENCE [LARGE SCALE GENOMIC DNA]</scope>
    <source>
        <strain evidence="7 8">HN-E21</strain>
    </source>
</reference>
<feature type="domain" description="EamA" evidence="6">
    <location>
        <begin position="10"/>
        <end position="143"/>
    </location>
</feature>
<dbReference type="Proteomes" id="UP000281128">
    <property type="component" value="Unassembled WGS sequence"/>
</dbReference>
<dbReference type="GO" id="GO:0016020">
    <property type="term" value="C:membrane"/>
    <property type="evidence" value="ECO:0007669"/>
    <property type="project" value="UniProtKB-SubCell"/>
</dbReference>
<feature type="transmembrane region" description="Helical" evidence="5">
    <location>
        <begin position="157"/>
        <end position="175"/>
    </location>
</feature>
<evidence type="ECO:0000256" key="3">
    <source>
        <dbReference type="ARBA" id="ARBA00022989"/>
    </source>
</evidence>
<feature type="transmembrane region" description="Helical" evidence="5">
    <location>
        <begin position="218"/>
        <end position="237"/>
    </location>
</feature>
<dbReference type="PANTHER" id="PTHR32322">
    <property type="entry name" value="INNER MEMBRANE TRANSPORTER"/>
    <property type="match status" value="1"/>
</dbReference>
<dbReference type="EMBL" id="RAPE01000001">
    <property type="protein sequence ID" value="RKF16849.1"/>
    <property type="molecule type" value="Genomic_DNA"/>
</dbReference>
<keyword evidence="8" id="KW-1185">Reference proteome</keyword>
<proteinExistence type="predicted"/>
<dbReference type="PANTHER" id="PTHR32322:SF9">
    <property type="entry name" value="AMINO-ACID METABOLITE EFFLUX PUMP-RELATED"/>
    <property type="match status" value="1"/>
</dbReference>
<sequence length="316" mass="32730">MTQASLTPAAALMLLALGALWGGSFFLAEIALREVPPMTITLHRVFWAIPLLALVVRARGAAIPRAPRVWGAYLVMGALNNALPFTLIFWGQTRIESGLAAILNGTTAVFGAVVAGLLLADERLTGRKIAGAALGLAGVAVVMGWEALASFDPRNTAQLAVIAAALCYALASVWAKRTLSAQAPQMNALGMLAGSCVLMAPLALIVDGPPRVDLGAGTWAALLALAVCSTSLAYLLYFAILRRAGAANLMLVTLIIPPFAVALGAAFLGEAPGTRALAGFAVIATGILVTDGRVLRALRRGDMSAHINHSEHEGRP</sequence>
<evidence type="ECO:0000256" key="1">
    <source>
        <dbReference type="ARBA" id="ARBA00004141"/>
    </source>
</evidence>
<evidence type="ECO:0000259" key="6">
    <source>
        <dbReference type="Pfam" id="PF00892"/>
    </source>
</evidence>
<dbReference type="SUPFAM" id="SSF103481">
    <property type="entry name" value="Multidrug resistance efflux transporter EmrE"/>
    <property type="match status" value="2"/>
</dbReference>
<dbReference type="Pfam" id="PF00892">
    <property type="entry name" value="EamA"/>
    <property type="match status" value="2"/>
</dbReference>
<feature type="domain" description="EamA" evidence="6">
    <location>
        <begin position="158"/>
        <end position="289"/>
    </location>
</feature>
<dbReference type="InterPro" id="IPR000620">
    <property type="entry name" value="EamA_dom"/>
</dbReference>
<accession>A0A3A8AZ53</accession>
<feature type="transmembrane region" description="Helical" evidence="5">
    <location>
        <begin position="249"/>
        <end position="269"/>
    </location>
</feature>
<evidence type="ECO:0000256" key="4">
    <source>
        <dbReference type="ARBA" id="ARBA00023136"/>
    </source>
</evidence>
<dbReference type="RefSeq" id="WP_121164258.1">
    <property type="nucleotide sequence ID" value="NZ_RAPE01000001.1"/>
</dbReference>
<keyword evidence="3 5" id="KW-1133">Transmembrane helix</keyword>
<organism evidence="7 8">
    <name type="scientific">Roseovarius spongiae</name>
    <dbReference type="NCBI Taxonomy" id="2320272"/>
    <lineage>
        <taxon>Bacteria</taxon>
        <taxon>Pseudomonadati</taxon>
        <taxon>Pseudomonadota</taxon>
        <taxon>Alphaproteobacteria</taxon>
        <taxon>Rhodobacterales</taxon>
        <taxon>Roseobacteraceae</taxon>
        <taxon>Roseovarius</taxon>
    </lineage>
</organism>
<dbReference type="InterPro" id="IPR037185">
    <property type="entry name" value="EmrE-like"/>
</dbReference>
<gene>
    <name evidence="7" type="ORF">D6850_04745</name>
</gene>
<evidence type="ECO:0000256" key="5">
    <source>
        <dbReference type="SAM" id="Phobius"/>
    </source>
</evidence>
<dbReference type="InterPro" id="IPR050638">
    <property type="entry name" value="AA-Vitamin_Transporters"/>
</dbReference>
<feature type="transmembrane region" description="Helical" evidence="5">
    <location>
        <begin position="38"/>
        <end position="58"/>
    </location>
</feature>
<evidence type="ECO:0000313" key="7">
    <source>
        <dbReference type="EMBL" id="RKF16849.1"/>
    </source>
</evidence>
<dbReference type="OrthoDB" id="9810556at2"/>
<evidence type="ECO:0000313" key="8">
    <source>
        <dbReference type="Proteomes" id="UP000281128"/>
    </source>
</evidence>
<comment type="subcellular location">
    <subcellularLocation>
        <location evidence="1">Membrane</location>
        <topology evidence="1">Multi-pass membrane protein</topology>
    </subcellularLocation>
</comment>
<keyword evidence="4 5" id="KW-0472">Membrane</keyword>
<dbReference type="AlphaFoldDB" id="A0A3A8AZ53"/>
<feature type="transmembrane region" description="Helical" evidence="5">
    <location>
        <begin position="275"/>
        <end position="295"/>
    </location>
</feature>
<evidence type="ECO:0000256" key="2">
    <source>
        <dbReference type="ARBA" id="ARBA00022692"/>
    </source>
</evidence>
<comment type="caution">
    <text evidence="7">The sequence shown here is derived from an EMBL/GenBank/DDBJ whole genome shotgun (WGS) entry which is preliminary data.</text>
</comment>
<feature type="transmembrane region" description="Helical" evidence="5">
    <location>
        <begin position="70"/>
        <end position="91"/>
    </location>
</feature>
<protein>
    <submittedName>
        <fullName evidence="7">DMT family transporter</fullName>
    </submittedName>
</protein>
<keyword evidence="2 5" id="KW-0812">Transmembrane</keyword>
<name>A0A3A8AZ53_9RHOB</name>
<feature type="transmembrane region" description="Helical" evidence="5">
    <location>
        <begin position="97"/>
        <end position="120"/>
    </location>
</feature>